<evidence type="ECO:0000256" key="3">
    <source>
        <dbReference type="ARBA" id="ARBA00022723"/>
    </source>
</evidence>
<dbReference type="GO" id="GO:0003723">
    <property type="term" value="F:RNA binding"/>
    <property type="evidence" value="ECO:0007669"/>
    <property type="project" value="TreeGrafter"/>
</dbReference>
<comment type="caution">
    <text evidence="11">The sequence shown here is derived from an EMBL/GenBank/DDBJ whole genome shotgun (WGS) entry which is preliminary data.</text>
</comment>
<dbReference type="SMART" id="SM00343">
    <property type="entry name" value="ZnF_C2HC"/>
    <property type="match status" value="5"/>
</dbReference>
<dbReference type="GO" id="GO:0071036">
    <property type="term" value="P:nuclear polyadenylation-dependent snoRNA catabolic process"/>
    <property type="evidence" value="ECO:0007669"/>
    <property type="project" value="TreeGrafter"/>
</dbReference>
<dbReference type="GO" id="GO:0071038">
    <property type="term" value="P:TRAMP-dependent tRNA surveillance pathway"/>
    <property type="evidence" value="ECO:0007669"/>
    <property type="project" value="TreeGrafter"/>
</dbReference>
<dbReference type="OrthoDB" id="7608935at2759"/>
<name>A0A4Y7T7U2_COPMI</name>
<accession>A0A4Y7T7U2</accession>
<keyword evidence="3" id="KW-0479">Metal-binding</keyword>
<evidence type="ECO:0000313" key="11">
    <source>
        <dbReference type="EMBL" id="TEB30247.1"/>
    </source>
</evidence>
<dbReference type="PROSITE" id="PS50158">
    <property type="entry name" value="ZF_CCHC"/>
    <property type="match status" value="2"/>
</dbReference>
<feature type="compositionally biased region" description="Low complexity" evidence="9">
    <location>
        <begin position="323"/>
        <end position="332"/>
    </location>
</feature>
<keyword evidence="4" id="KW-0677">Repeat</keyword>
<dbReference type="GO" id="GO:0071039">
    <property type="term" value="P:nuclear polyadenylation-dependent CUT catabolic process"/>
    <property type="evidence" value="ECO:0007669"/>
    <property type="project" value="TreeGrafter"/>
</dbReference>
<evidence type="ECO:0000256" key="4">
    <source>
        <dbReference type="ARBA" id="ARBA00022737"/>
    </source>
</evidence>
<evidence type="ECO:0000256" key="7">
    <source>
        <dbReference type="ARBA" id="ARBA00023242"/>
    </source>
</evidence>
<dbReference type="PANTHER" id="PTHR46543:SF1">
    <property type="entry name" value="ZINC FINGER CCHC DOMAIN-CONTAINING PROTEIN 7"/>
    <property type="match status" value="1"/>
</dbReference>
<keyword evidence="7" id="KW-0539">Nucleus</keyword>
<dbReference type="GO" id="GO:0031499">
    <property type="term" value="C:TRAMP complex"/>
    <property type="evidence" value="ECO:0007669"/>
    <property type="project" value="TreeGrafter"/>
</dbReference>
<dbReference type="InterPro" id="IPR051644">
    <property type="entry name" value="TRAMP_AT-DNA-binding"/>
</dbReference>
<dbReference type="AlphaFoldDB" id="A0A4Y7T7U2"/>
<feature type="region of interest" description="Disordered" evidence="9">
    <location>
        <begin position="207"/>
        <end position="427"/>
    </location>
</feature>
<dbReference type="SUPFAM" id="SSF57756">
    <property type="entry name" value="Retrovirus zinc finger-like domains"/>
    <property type="match status" value="2"/>
</dbReference>
<keyword evidence="2" id="KW-0507">mRNA processing</keyword>
<evidence type="ECO:0000256" key="5">
    <source>
        <dbReference type="ARBA" id="ARBA00022771"/>
    </source>
</evidence>
<dbReference type="InterPro" id="IPR001878">
    <property type="entry name" value="Znf_CCHC"/>
</dbReference>
<dbReference type="Gene3D" id="4.10.60.10">
    <property type="entry name" value="Zinc finger, CCHC-type"/>
    <property type="match status" value="2"/>
</dbReference>
<dbReference type="EMBL" id="QPFP01000024">
    <property type="protein sequence ID" value="TEB30247.1"/>
    <property type="molecule type" value="Genomic_DNA"/>
</dbReference>
<feature type="compositionally biased region" description="Basic and acidic residues" evidence="9">
    <location>
        <begin position="233"/>
        <end position="270"/>
    </location>
</feature>
<organism evidence="11 12">
    <name type="scientific">Coprinellus micaceus</name>
    <name type="common">Glistening ink-cap mushroom</name>
    <name type="synonym">Coprinus micaceus</name>
    <dbReference type="NCBI Taxonomy" id="71717"/>
    <lineage>
        <taxon>Eukaryota</taxon>
        <taxon>Fungi</taxon>
        <taxon>Dikarya</taxon>
        <taxon>Basidiomycota</taxon>
        <taxon>Agaricomycotina</taxon>
        <taxon>Agaricomycetes</taxon>
        <taxon>Agaricomycetidae</taxon>
        <taxon>Agaricales</taxon>
        <taxon>Agaricineae</taxon>
        <taxon>Psathyrellaceae</taxon>
        <taxon>Coprinellus</taxon>
    </lineage>
</organism>
<evidence type="ECO:0000256" key="2">
    <source>
        <dbReference type="ARBA" id="ARBA00022664"/>
    </source>
</evidence>
<dbReference type="STRING" id="71717.A0A4Y7T7U2"/>
<dbReference type="Proteomes" id="UP000298030">
    <property type="component" value="Unassembled WGS sequence"/>
</dbReference>
<feature type="domain" description="CCHC-type" evidence="10">
    <location>
        <begin position="195"/>
        <end position="210"/>
    </location>
</feature>
<keyword evidence="5 8" id="KW-0863">Zinc-finger</keyword>
<dbReference type="GO" id="GO:0006397">
    <property type="term" value="P:mRNA processing"/>
    <property type="evidence" value="ECO:0007669"/>
    <property type="project" value="UniProtKB-KW"/>
</dbReference>
<comment type="subcellular location">
    <subcellularLocation>
        <location evidence="1">Nucleus</location>
    </subcellularLocation>
</comment>
<dbReference type="PANTHER" id="PTHR46543">
    <property type="entry name" value="ZINC FINGER CCHC DOMAIN-CONTAINING PROTEIN 7"/>
    <property type="match status" value="1"/>
</dbReference>
<evidence type="ECO:0000256" key="6">
    <source>
        <dbReference type="ARBA" id="ARBA00022833"/>
    </source>
</evidence>
<dbReference type="InterPro" id="IPR036875">
    <property type="entry name" value="Znf_CCHC_sf"/>
</dbReference>
<evidence type="ECO:0000256" key="9">
    <source>
        <dbReference type="SAM" id="MobiDB-lite"/>
    </source>
</evidence>
<feature type="compositionally biased region" description="Basic and acidic residues" evidence="9">
    <location>
        <begin position="360"/>
        <end position="411"/>
    </location>
</feature>
<dbReference type="Pfam" id="PF00098">
    <property type="entry name" value="zf-CCHC"/>
    <property type="match status" value="2"/>
</dbReference>
<evidence type="ECO:0000256" key="8">
    <source>
        <dbReference type="PROSITE-ProRule" id="PRU00047"/>
    </source>
</evidence>
<dbReference type="GO" id="GO:0071035">
    <property type="term" value="P:nuclear polyadenylation-dependent rRNA catabolic process"/>
    <property type="evidence" value="ECO:0007669"/>
    <property type="project" value="TreeGrafter"/>
</dbReference>
<proteinExistence type="predicted"/>
<dbReference type="GO" id="GO:0071031">
    <property type="term" value="P:nuclear mRNA surveillance of mRNA 3'-end processing"/>
    <property type="evidence" value="ECO:0007669"/>
    <property type="project" value="TreeGrafter"/>
</dbReference>
<evidence type="ECO:0000313" key="12">
    <source>
        <dbReference type="Proteomes" id="UP000298030"/>
    </source>
</evidence>
<reference evidence="11 12" key="1">
    <citation type="journal article" date="2019" name="Nat. Ecol. Evol.">
        <title>Megaphylogeny resolves global patterns of mushroom evolution.</title>
        <authorList>
            <person name="Varga T."/>
            <person name="Krizsan K."/>
            <person name="Foldi C."/>
            <person name="Dima B."/>
            <person name="Sanchez-Garcia M."/>
            <person name="Sanchez-Ramirez S."/>
            <person name="Szollosi G.J."/>
            <person name="Szarkandi J.G."/>
            <person name="Papp V."/>
            <person name="Albert L."/>
            <person name="Andreopoulos W."/>
            <person name="Angelini C."/>
            <person name="Antonin V."/>
            <person name="Barry K.W."/>
            <person name="Bougher N.L."/>
            <person name="Buchanan P."/>
            <person name="Buyck B."/>
            <person name="Bense V."/>
            <person name="Catcheside P."/>
            <person name="Chovatia M."/>
            <person name="Cooper J."/>
            <person name="Damon W."/>
            <person name="Desjardin D."/>
            <person name="Finy P."/>
            <person name="Geml J."/>
            <person name="Haridas S."/>
            <person name="Hughes K."/>
            <person name="Justo A."/>
            <person name="Karasinski D."/>
            <person name="Kautmanova I."/>
            <person name="Kiss B."/>
            <person name="Kocsube S."/>
            <person name="Kotiranta H."/>
            <person name="LaButti K.M."/>
            <person name="Lechner B.E."/>
            <person name="Liimatainen K."/>
            <person name="Lipzen A."/>
            <person name="Lukacs Z."/>
            <person name="Mihaltcheva S."/>
            <person name="Morgado L.N."/>
            <person name="Niskanen T."/>
            <person name="Noordeloos M.E."/>
            <person name="Ohm R.A."/>
            <person name="Ortiz-Santana B."/>
            <person name="Ovrebo C."/>
            <person name="Racz N."/>
            <person name="Riley R."/>
            <person name="Savchenko A."/>
            <person name="Shiryaev A."/>
            <person name="Soop K."/>
            <person name="Spirin V."/>
            <person name="Szebenyi C."/>
            <person name="Tomsovsky M."/>
            <person name="Tulloss R.E."/>
            <person name="Uehling J."/>
            <person name="Grigoriev I.V."/>
            <person name="Vagvolgyi C."/>
            <person name="Papp T."/>
            <person name="Martin F.M."/>
            <person name="Miettinen O."/>
            <person name="Hibbett D.S."/>
            <person name="Nagy L.G."/>
        </authorList>
    </citation>
    <scope>NUCLEOTIDE SEQUENCE [LARGE SCALE GENOMIC DNA]</scope>
    <source>
        <strain evidence="11 12">FP101781</strain>
    </source>
</reference>
<gene>
    <name evidence="11" type="ORF">FA13DRAFT_1734076</name>
</gene>
<evidence type="ECO:0000256" key="1">
    <source>
        <dbReference type="ARBA" id="ARBA00004123"/>
    </source>
</evidence>
<feature type="domain" description="CCHC-type" evidence="10">
    <location>
        <begin position="109"/>
        <end position="124"/>
    </location>
</feature>
<sequence>MYAPEPEQPVDNKLLLPAHVTVFGSTPVEIIAPTTSLEDDSIQFLDYDDAKEFPRYYQTETQRAPTRIVCKKCNAENEHKTYDCPVIICLTCGVRDEHPTRSCPISKVCFNCGMKGHISSKCPNRHTRGIPSSRFMDCERCYSAHHKTNECPTWWRIYLYLSDEGKAKVLSFREERQNMPLGDGGEGYVAGDEWCYNCAQSGHWGDDCPDGRQPDEPSAFSFHNVASGPFYDPAKDGESSKKQRPRRTETFLDLERVPDDAKMMQDKAADDDQDDWFAKRGGSSRRASDKKAPPTGPRGKTFSFGQGFRDRRDLQQPAVGTNSRAPPSLLSRLSDKYNDNPNGAPPSSSKSSNKRKRERQRSPNRYDSRSGDRTDRWKDDRGDYRKDHRSGGGGGHDRHWEKSHSRREGHGGEGSGGGPRWRGSYNR</sequence>
<keyword evidence="6" id="KW-0862">Zinc</keyword>
<dbReference type="GO" id="GO:0008270">
    <property type="term" value="F:zinc ion binding"/>
    <property type="evidence" value="ECO:0007669"/>
    <property type="project" value="UniProtKB-KW"/>
</dbReference>
<evidence type="ECO:0000259" key="10">
    <source>
        <dbReference type="PROSITE" id="PS50158"/>
    </source>
</evidence>
<dbReference type="GO" id="GO:0071037">
    <property type="term" value="P:nuclear polyadenylation-dependent snRNA catabolic process"/>
    <property type="evidence" value="ECO:0007669"/>
    <property type="project" value="TreeGrafter"/>
</dbReference>
<keyword evidence="12" id="KW-1185">Reference proteome</keyword>
<protein>
    <recommendedName>
        <fullName evidence="10">CCHC-type domain-containing protein</fullName>
    </recommendedName>
</protein>